<keyword evidence="5" id="KW-1185">Reference proteome</keyword>
<reference evidence="2 5" key="2">
    <citation type="submission" date="2018-10" db="EMBL/GenBank/DDBJ databases">
        <title>Sequencing the genomes of 1000 actinobacteria strains.</title>
        <authorList>
            <person name="Klenk H.-P."/>
        </authorList>
    </citation>
    <scope>NUCLEOTIDE SEQUENCE [LARGE SCALE GENOMIC DNA]</scope>
    <source>
        <strain evidence="2 5">DSM 45119</strain>
    </source>
</reference>
<dbReference type="SUPFAM" id="SSF53335">
    <property type="entry name" value="S-adenosyl-L-methionine-dependent methyltransferases"/>
    <property type="match status" value="1"/>
</dbReference>
<reference evidence="3 4" key="1">
    <citation type="submission" date="2016-10" db="EMBL/GenBank/DDBJ databases">
        <authorList>
            <person name="de Groot N.N."/>
        </authorList>
    </citation>
    <scope>NUCLEOTIDE SEQUENCE [LARGE SCALE GENOMIC DNA]</scope>
    <source>
        <strain evidence="3 4">CPCC 201259</strain>
    </source>
</reference>
<dbReference type="Proteomes" id="UP000270697">
    <property type="component" value="Unassembled WGS sequence"/>
</dbReference>
<dbReference type="OrthoDB" id="9777638at2"/>
<evidence type="ECO:0000259" key="1">
    <source>
        <dbReference type="Pfam" id="PF08241"/>
    </source>
</evidence>
<dbReference type="InterPro" id="IPR013216">
    <property type="entry name" value="Methyltransf_11"/>
</dbReference>
<organism evidence="3 4">
    <name type="scientific">Saccharopolyspora antimicrobica</name>
    <dbReference type="NCBI Taxonomy" id="455193"/>
    <lineage>
        <taxon>Bacteria</taxon>
        <taxon>Bacillati</taxon>
        <taxon>Actinomycetota</taxon>
        <taxon>Actinomycetes</taxon>
        <taxon>Pseudonocardiales</taxon>
        <taxon>Pseudonocardiaceae</taxon>
        <taxon>Saccharopolyspora</taxon>
    </lineage>
</organism>
<dbReference type="STRING" id="455193.SAMN05421805_101820"/>
<dbReference type="Gene3D" id="3.40.50.150">
    <property type="entry name" value="Vaccinia Virus protein VP39"/>
    <property type="match status" value="1"/>
</dbReference>
<dbReference type="AlphaFoldDB" id="A0A1I4S3D9"/>
<feature type="domain" description="Methyltransferase type 11" evidence="1">
    <location>
        <begin position="50"/>
        <end position="146"/>
    </location>
</feature>
<evidence type="ECO:0000313" key="3">
    <source>
        <dbReference type="EMBL" id="SFM59032.1"/>
    </source>
</evidence>
<evidence type="ECO:0000313" key="5">
    <source>
        <dbReference type="Proteomes" id="UP000270697"/>
    </source>
</evidence>
<dbReference type="Proteomes" id="UP000199398">
    <property type="component" value="Unassembled WGS sequence"/>
</dbReference>
<keyword evidence="3" id="KW-0808">Transferase</keyword>
<evidence type="ECO:0000313" key="2">
    <source>
        <dbReference type="EMBL" id="RKT87570.1"/>
    </source>
</evidence>
<gene>
    <name evidence="2" type="ORF">ATL45_5990</name>
    <name evidence="3" type="ORF">SAMN05421805_101820</name>
</gene>
<dbReference type="InterPro" id="IPR029063">
    <property type="entry name" value="SAM-dependent_MTases_sf"/>
</dbReference>
<sequence>MTVNAPQAAAWNGAEGTHWAEHQDRYDAVNSGFNDPLLNAADITERDRVLDIGCGNGQTTRLAAARAAQAVGLDLSAPMLRRARRAASREGIGNVSFELGDAQVHPFTEHGFDVAMSRFGVMFFADPVAAFANVRRALRPGGRLVFVCLRERSDGDLGAVLDAMAEHLRAPEPAVPHSPGPTSLADPDRIREVLSGAGFAEVTVKPVDAPQFWGTDPADAADFLFEWAPVRAMLRSAEDPAARAALTEAMHGYHGSSGVQLRGAAWLVTATR</sequence>
<dbReference type="Pfam" id="PF08241">
    <property type="entry name" value="Methyltransf_11"/>
    <property type="match status" value="1"/>
</dbReference>
<evidence type="ECO:0000313" key="4">
    <source>
        <dbReference type="Proteomes" id="UP000199398"/>
    </source>
</evidence>
<dbReference type="PANTHER" id="PTHR43591">
    <property type="entry name" value="METHYLTRANSFERASE"/>
    <property type="match status" value="1"/>
</dbReference>
<dbReference type="CDD" id="cd02440">
    <property type="entry name" value="AdoMet_MTases"/>
    <property type="match status" value="1"/>
</dbReference>
<keyword evidence="3" id="KW-0489">Methyltransferase</keyword>
<dbReference type="GO" id="GO:0032259">
    <property type="term" value="P:methylation"/>
    <property type="evidence" value="ECO:0007669"/>
    <property type="project" value="UniProtKB-KW"/>
</dbReference>
<name>A0A1I4S3D9_9PSEU</name>
<protein>
    <submittedName>
        <fullName evidence="3">Ubiquinone/menaquinone biosynthesis C-methylase UbiE</fullName>
    </submittedName>
</protein>
<dbReference type="GO" id="GO:0008757">
    <property type="term" value="F:S-adenosylmethionine-dependent methyltransferase activity"/>
    <property type="evidence" value="ECO:0007669"/>
    <property type="project" value="InterPro"/>
</dbReference>
<dbReference type="EMBL" id="RBXX01000002">
    <property type="protein sequence ID" value="RKT87570.1"/>
    <property type="molecule type" value="Genomic_DNA"/>
</dbReference>
<dbReference type="EMBL" id="FOUP01000001">
    <property type="protein sequence ID" value="SFM59032.1"/>
    <property type="molecule type" value="Genomic_DNA"/>
</dbReference>
<proteinExistence type="predicted"/>
<keyword evidence="3" id="KW-0830">Ubiquinone</keyword>
<dbReference type="RefSeq" id="WP_093147338.1">
    <property type="nucleotide sequence ID" value="NZ_FOUP01000001.1"/>
</dbReference>
<accession>A0A1I4S3D9</accession>